<feature type="compositionally biased region" description="Polar residues" evidence="1">
    <location>
        <begin position="42"/>
        <end position="52"/>
    </location>
</feature>
<dbReference type="EMBL" id="QGKX02000996">
    <property type="protein sequence ID" value="KAF3559418.1"/>
    <property type="molecule type" value="Genomic_DNA"/>
</dbReference>
<evidence type="ECO:0000313" key="3">
    <source>
        <dbReference type="Proteomes" id="UP000712600"/>
    </source>
</evidence>
<feature type="compositionally biased region" description="Basic and acidic residues" evidence="1">
    <location>
        <begin position="60"/>
        <end position="79"/>
    </location>
</feature>
<name>A0A8S9R5L0_BRACR</name>
<proteinExistence type="predicted"/>
<reference evidence="2" key="1">
    <citation type="submission" date="2019-12" db="EMBL/GenBank/DDBJ databases">
        <title>Genome sequencing and annotation of Brassica cretica.</title>
        <authorList>
            <person name="Studholme D.J."/>
            <person name="Sarris P."/>
        </authorList>
    </citation>
    <scope>NUCLEOTIDE SEQUENCE</scope>
    <source>
        <strain evidence="2">PFS-109/04</strain>
        <tissue evidence="2">Leaf</tissue>
    </source>
</reference>
<protein>
    <submittedName>
        <fullName evidence="2">Uncharacterized protein</fullName>
    </submittedName>
</protein>
<dbReference type="Proteomes" id="UP000712600">
    <property type="component" value="Unassembled WGS sequence"/>
</dbReference>
<evidence type="ECO:0000256" key="1">
    <source>
        <dbReference type="SAM" id="MobiDB-lite"/>
    </source>
</evidence>
<feature type="region of interest" description="Disordered" evidence="1">
    <location>
        <begin position="42"/>
        <end position="79"/>
    </location>
</feature>
<organism evidence="2 3">
    <name type="scientific">Brassica cretica</name>
    <name type="common">Mustard</name>
    <dbReference type="NCBI Taxonomy" id="69181"/>
    <lineage>
        <taxon>Eukaryota</taxon>
        <taxon>Viridiplantae</taxon>
        <taxon>Streptophyta</taxon>
        <taxon>Embryophyta</taxon>
        <taxon>Tracheophyta</taxon>
        <taxon>Spermatophyta</taxon>
        <taxon>Magnoliopsida</taxon>
        <taxon>eudicotyledons</taxon>
        <taxon>Gunneridae</taxon>
        <taxon>Pentapetalae</taxon>
        <taxon>rosids</taxon>
        <taxon>malvids</taxon>
        <taxon>Brassicales</taxon>
        <taxon>Brassicaceae</taxon>
        <taxon>Brassiceae</taxon>
        <taxon>Brassica</taxon>
    </lineage>
</organism>
<evidence type="ECO:0000313" key="2">
    <source>
        <dbReference type="EMBL" id="KAF3559418.1"/>
    </source>
</evidence>
<gene>
    <name evidence="2" type="ORF">F2Q69_00015280</name>
</gene>
<accession>A0A8S9R5L0</accession>
<comment type="caution">
    <text evidence="2">The sequence shown here is derived from an EMBL/GenBank/DDBJ whole genome shotgun (WGS) entry which is preliminary data.</text>
</comment>
<dbReference type="AlphaFoldDB" id="A0A8S9R5L0"/>
<feature type="region of interest" description="Disordered" evidence="1">
    <location>
        <begin position="94"/>
        <end position="114"/>
    </location>
</feature>
<sequence>MSLYQVLEYHMEFLEAFGCIWSSKEVLKAINGRAVHQSDLTGATPATCQSDAPRSLAFPWRDDTKRSPERPTKVAPEVRSDLLERHTKVARVLSSGDTKVEHHGATPQSDLPRSLPARATLAPRLKPSLYTLSRNLEEDARFRDRRSVLAHGRGDLGAGRPLPWARIDRELVFRKLSGIDFVVTGFEPNTIPTQPTN</sequence>